<evidence type="ECO:0000256" key="14">
    <source>
        <dbReference type="ARBA" id="ARBA00023288"/>
    </source>
</evidence>
<dbReference type="InterPro" id="IPR003715">
    <property type="entry name" value="Poly_export_N"/>
</dbReference>
<evidence type="ECO:0000256" key="1">
    <source>
        <dbReference type="ARBA" id="ARBA00004571"/>
    </source>
</evidence>
<feature type="domain" description="SLBB" evidence="16">
    <location>
        <begin position="244"/>
        <end position="325"/>
    </location>
</feature>
<dbReference type="Proteomes" id="UP000244060">
    <property type="component" value="Unassembled WGS sequence"/>
</dbReference>
<evidence type="ECO:0000256" key="4">
    <source>
        <dbReference type="ARBA" id="ARBA00022452"/>
    </source>
</evidence>
<evidence type="ECO:0000256" key="13">
    <source>
        <dbReference type="ARBA" id="ARBA00023237"/>
    </source>
</evidence>
<dbReference type="EMBL" id="QAOT01000026">
    <property type="protein sequence ID" value="PTR11615.1"/>
    <property type="molecule type" value="Genomic_DNA"/>
</dbReference>
<evidence type="ECO:0000256" key="8">
    <source>
        <dbReference type="ARBA" id="ARBA00023047"/>
    </source>
</evidence>
<keyword evidence="5" id="KW-0762">Sugar transport</keyword>
<accession>A0A2T5JSN8</accession>
<evidence type="ECO:0000256" key="3">
    <source>
        <dbReference type="ARBA" id="ARBA00022448"/>
    </source>
</evidence>
<organism evidence="17 18">
    <name type="scientific">Cereibacter azotoformans</name>
    <dbReference type="NCBI Taxonomy" id="43057"/>
    <lineage>
        <taxon>Bacteria</taxon>
        <taxon>Pseudomonadati</taxon>
        <taxon>Pseudomonadota</taxon>
        <taxon>Alphaproteobacteria</taxon>
        <taxon>Rhodobacterales</taxon>
        <taxon>Paracoccaceae</taxon>
        <taxon>Cereibacter</taxon>
    </lineage>
</organism>
<name>A0A2T5JSN8_9RHOB</name>
<dbReference type="Pfam" id="PF02563">
    <property type="entry name" value="Poly_export"/>
    <property type="match status" value="1"/>
</dbReference>
<keyword evidence="4" id="KW-1134">Transmembrane beta strand</keyword>
<dbReference type="RefSeq" id="WP_108222450.1">
    <property type="nucleotide sequence ID" value="NZ_QAOT01000026.1"/>
</dbReference>
<keyword evidence="14" id="KW-0449">Lipoprotein</keyword>
<keyword evidence="11" id="KW-0472">Membrane</keyword>
<keyword evidence="18" id="KW-1185">Reference proteome</keyword>
<dbReference type="PANTHER" id="PTHR33619">
    <property type="entry name" value="POLYSACCHARIDE EXPORT PROTEIN GFCE-RELATED"/>
    <property type="match status" value="1"/>
</dbReference>
<dbReference type="GO" id="GO:0006811">
    <property type="term" value="P:monoatomic ion transport"/>
    <property type="evidence" value="ECO:0007669"/>
    <property type="project" value="UniProtKB-KW"/>
</dbReference>
<keyword evidence="9" id="KW-0406">Ion transport</keyword>
<gene>
    <name evidence="17" type="ORF">C8J28_1267</name>
</gene>
<keyword evidence="7" id="KW-0732">Signal</keyword>
<comment type="caution">
    <text evidence="17">The sequence shown here is derived from an EMBL/GenBank/DDBJ whole genome shotgun (WGS) entry which is preliminary data.</text>
</comment>
<comment type="subcellular location">
    <subcellularLocation>
        <location evidence="1">Cell outer membrane</location>
        <topology evidence="1">Multi-pass membrane protein</topology>
    </subcellularLocation>
</comment>
<keyword evidence="3" id="KW-0813">Transport</keyword>
<evidence type="ECO:0000256" key="6">
    <source>
        <dbReference type="ARBA" id="ARBA00022692"/>
    </source>
</evidence>
<dbReference type="Pfam" id="PF22461">
    <property type="entry name" value="SLBB_2"/>
    <property type="match status" value="2"/>
</dbReference>
<evidence type="ECO:0000256" key="5">
    <source>
        <dbReference type="ARBA" id="ARBA00022597"/>
    </source>
</evidence>
<feature type="domain" description="SLBB" evidence="16">
    <location>
        <begin position="158"/>
        <end position="236"/>
    </location>
</feature>
<keyword evidence="8" id="KW-0625">Polysaccharide transport</keyword>
<keyword evidence="12" id="KW-0564">Palmitate</keyword>
<evidence type="ECO:0000259" key="16">
    <source>
        <dbReference type="Pfam" id="PF22461"/>
    </source>
</evidence>
<dbReference type="OrthoDB" id="9808421at2"/>
<evidence type="ECO:0000256" key="12">
    <source>
        <dbReference type="ARBA" id="ARBA00023139"/>
    </source>
</evidence>
<dbReference type="Gene3D" id="3.30.1950.10">
    <property type="entry name" value="wza like domain"/>
    <property type="match status" value="1"/>
</dbReference>
<keyword evidence="6" id="KW-0812">Transmembrane</keyword>
<comment type="similarity">
    <text evidence="2">Belongs to the BexD/CtrA/VexA family.</text>
</comment>
<sequence length="356" mass="38038">MLHRLTVVLVGSLPVLAGCSEGHVRFPVTESAQKALPENVHVIRLDAENIRSFEVPAEPHQATRLPAGGGWDYRIGVGDILGITVFDHPELLLPGGEKTAGESGFRVQADGTVAFPYVGAVRAKGRAPEEVRAELQTRLAAFVPDPQVDVRVTAFNSQAVSVTGEVRSPNRQPLTTVELTLLDAINAAGGLTEAADARRVTVRRGTSSYRVDLAGFLNAGLGSNNPVLRPGDIVTVPRRQAREAYLLGEIVKPAAVDLSVEPLTLTQALSRQGGILERRADARGVFVFRANGAPGMKVFQLDARSPTALLLGTRFLLQPGDVVYVTRAPLSRWNDTISDLLPSVGITSSLDRLGTN</sequence>
<dbReference type="GO" id="GO:0046930">
    <property type="term" value="C:pore complex"/>
    <property type="evidence" value="ECO:0007669"/>
    <property type="project" value="UniProtKB-KW"/>
</dbReference>
<dbReference type="GO" id="GO:0009279">
    <property type="term" value="C:cell outer membrane"/>
    <property type="evidence" value="ECO:0007669"/>
    <property type="project" value="UniProtKB-SubCell"/>
</dbReference>
<evidence type="ECO:0000313" key="18">
    <source>
        <dbReference type="Proteomes" id="UP000244060"/>
    </source>
</evidence>
<dbReference type="PANTHER" id="PTHR33619:SF3">
    <property type="entry name" value="POLYSACCHARIDE EXPORT PROTEIN GFCE-RELATED"/>
    <property type="match status" value="1"/>
</dbReference>
<keyword evidence="13" id="KW-0998">Cell outer membrane</keyword>
<evidence type="ECO:0000256" key="10">
    <source>
        <dbReference type="ARBA" id="ARBA00023114"/>
    </source>
</evidence>
<proteinExistence type="inferred from homology"/>
<evidence type="ECO:0000256" key="7">
    <source>
        <dbReference type="ARBA" id="ARBA00022729"/>
    </source>
</evidence>
<feature type="domain" description="Polysaccharide export protein N-terminal" evidence="15">
    <location>
        <begin position="71"/>
        <end position="153"/>
    </location>
</feature>
<evidence type="ECO:0000256" key="2">
    <source>
        <dbReference type="ARBA" id="ARBA00009450"/>
    </source>
</evidence>
<dbReference type="InterPro" id="IPR054765">
    <property type="entry name" value="SLBB_dom"/>
</dbReference>
<evidence type="ECO:0000256" key="11">
    <source>
        <dbReference type="ARBA" id="ARBA00023136"/>
    </source>
</evidence>
<dbReference type="GO" id="GO:0015288">
    <property type="term" value="F:porin activity"/>
    <property type="evidence" value="ECO:0007669"/>
    <property type="project" value="UniProtKB-KW"/>
</dbReference>
<evidence type="ECO:0000259" key="15">
    <source>
        <dbReference type="Pfam" id="PF02563"/>
    </source>
</evidence>
<dbReference type="AlphaFoldDB" id="A0A2T5JSN8"/>
<keyword evidence="10" id="KW-0626">Porin</keyword>
<dbReference type="PROSITE" id="PS51257">
    <property type="entry name" value="PROKAR_LIPOPROTEIN"/>
    <property type="match status" value="1"/>
</dbReference>
<dbReference type="InterPro" id="IPR049712">
    <property type="entry name" value="Poly_export"/>
</dbReference>
<protein>
    <submittedName>
        <fullName evidence="17">Polysaccharide export outer membrane protein</fullName>
    </submittedName>
</protein>
<evidence type="ECO:0000313" key="17">
    <source>
        <dbReference type="EMBL" id="PTR11615.1"/>
    </source>
</evidence>
<evidence type="ECO:0000256" key="9">
    <source>
        <dbReference type="ARBA" id="ARBA00023065"/>
    </source>
</evidence>
<dbReference type="Gene3D" id="3.10.560.10">
    <property type="entry name" value="Outer membrane lipoprotein wza domain like"/>
    <property type="match status" value="2"/>
</dbReference>
<dbReference type="GO" id="GO:0015159">
    <property type="term" value="F:polysaccharide transmembrane transporter activity"/>
    <property type="evidence" value="ECO:0007669"/>
    <property type="project" value="InterPro"/>
</dbReference>
<reference evidence="17 18" key="1">
    <citation type="submission" date="2018-04" db="EMBL/GenBank/DDBJ databases">
        <title>Genomic Encyclopedia of Type Strains, Phase III (KMG-III): the genomes of soil and plant-associated and newly described type strains.</title>
        <authorList>
            <person name="Whitman W."/>
        </authorList>
    </citation>
    <scope>NUCLEOTIDE SEQUENCE [LARGE SCALE GENOMIC DNA]</scope>
    <source>
        <strain evidence="17 18">KA25</strain>
    </source>
</reference>